<protein>
    <submittedName>
        <fullName evidence="3">Uncharacterized protein</fullName>
    </submittedName>
</protein>
<evidence type="ECO:0000313" key="3">
    <source>
        <dbReference type="EMBL" id="RRD49258.1"/>
    </source>
</evidence>
<proteinExistence type="predicted"/>
<organism evidence="3 5">
    <name type="scientific">Escherichia coli</name>
    <dbReference type="NCBI Taxonomy" id="562"/>
    <lineage>
        <taxon>Bacteria</taxon>
        <taxon>Pseudomonadati</taxon>
        <taxon>Pseudomonadota</taxon>
        <taxon>Gammaproteobacteria</taxon>
        <taxon>Enterobacterales</taxon>
        <taxon>Enterobacteriaceae</taxon>
        <taxon>Escherichia</taxon>
    </lineage>
</organism>
<evidence type="ECO:0000313" key="4">
    <source>
        <dbReference type="Proteomes" id="UP000197270"/>
    </source>
</evidence>
<sequence>MMHGAGCLPVSPASAYEPAIIPELTADSPRRLGGFTMRFFIYKLFARQTTINWLNCEVFQFLEN</sequence>
<accession>J7Q7N3</accession>
<dbReference type="Proteomes" id="UP000271008">
    <property type="component" value="Unassembled WGS sequence"/>
</dbReference>
<dbReference type="RefSeq" id="WP_000972071.1">
    <property type="nucleotide sequence ID" value="NZ_AP022287.1"/>
</dbReference>
<dbReference type="Proteomes" id="UP001208624">
    <property type="component" value="Unassembled WGS sequence"/>
</dbReference>
<reference evidence="3 5" key="2">
    <citation type="submission" date="2018-11" db="EMBL/GenBank/DDBJ databases">
        <title>Enterobacteriaceae from Patient.</title>
        <authorList>
            <person name="Shen C."/>
            <person name="Yang Y."/>
            <person name="Tian G."/>
        </authorList>
    </citation>
    <scope>NUCLEOTIDE SEQUENCE [LARGE SCALE GENOMIC DNA]</scope>
    <source>
        <strain evidence="3 5">GBGD28</strain>
    </source>
</reference>
<name>J7Q7N3_ECOLX</name>
<dbReference type="EMBL" id="RQTU01001076">
    <property type="protein sequence ID" value="RRD49258.1"/>
    <property type="molecule type" value="Genomic_DNA"/>
</dbReference>
<gene>
    <name evidence="2" type="ORF">CCS08_15270</name>
    <name evidence="3" type="ORF">EIA08_33795</name>
    <name evidence="1" type="ORF">OFN31_24310</name>
</gene>
<accession>A0A2A2XJZ5</accession>
<evidence type="ECO:0000313" key="5">
    <source>
        <dbReference type="Proteomes" id="UP000271008"/>
    </source>
</evidence>
<reference evidence="1" key="3">
    <citation type="submission" date="2023-06" db="EMBL/GenBank/DDBJ databases">
        <title>Deciphering the underlying mechanisms mediating the transmission of blaNDM gene from human to animals in China.</title>
        <authorList>
            <person name="Chen K."/>
            <person name="Chen S."/>
        </authorList>
    </citation>
    <scope>NUCLEOTIDE SEQUENCE</scope>
    <source>
        <strain evidence="1">1199</strain>
    </source>
</reference>
<dbReference type="Proteomes" id="UP000197270">
    <property type="component" value="Unassembled WGS sequence"/>
</dbReference>
<comment type="caution">
    <text evidence="3">The sequence shown here is derived from an EMBL/GenBank/DDBJ whole genome shotgun (WGS) entry which is preliminary data.</text>
</comment>
<dbReference type="EMBL" id="JAOVKC010000057">
    <property type="protein sequence ID" value="MCV5624827.1"/>
    <property type="molecule type" value="Genomic_DNA"/>
</dbReference>
<dbReference type="AlphaFoldDB" id="J7Q7N3"/>
<evidence type="ECO:0000313" key="1">
    <source>
        <dbReference type="EMBL" id="MCV5624827.1"/>
    </source>
</evidence>
<reference evidence="2 4" key="1">
    <citation type="submission" date="2017-05" db="EMBL/GenBank/DDBJ databases">
        <title>Sequencing of Escherichia coli that cause persistent and transient Mastitis.</title>
        <authorList>
            <person name="Thacker T.C."/>
            <person name="Lippolis J.D."/>
            <person name="Brunelle B.W."/>
            <person name="Casey T.A."/>
            <person name="Reinhardt T.A."/>
            <person name="Sacco R.E."/>
            <person name="Holman D.B."/>
        </authorList>
    </citation>
    <scope>NUCLEOTIDE SEQUENCE [LARGE SCALE GENOMIC DNA]</scope>
    <source>
        <strain evidence="2 4">ECA-B</strain>
    </source>
</reference>
<evidence type="ECO:0000313" key="2">
    <source>
        <dbReference type="EMBL" id="OWW54586.1"/>
    </source>
</evidence>
<dbReference type="EMBL" id="NHTF01000040">
    <property type="protein sequence ID" value="OWW54586.1"/>
    <property type="molecule type" value="Genomic_DNA"/>
</dbReference>